<feature type="coiled-coil region" evidence="1">
    <location>
        <begin position="335"/>
        <end position="397"/>
    </location>
</feature>
<evidence type="ECO:0000256" key="1">
    <source>
        <dbReference type="SAM" id="Coils"/>
    </source>
</evidence>
<proteinExistence type="predicted"/>
<dbReference type="AlphaFoldDB" id="A0A7S3QVX5"/>
<feature type="compositionally biased region" description="Low complexity" evidence="2">
    <location>
        <begin position="54"/>
        <end position="67"/>
    </location>
</feature>
<gene>
    <name evidence="4" type="ORF">DTER00134_LOCUS9701</name>
</gene>
<feature type="compositionally biased region" description="Polar residues" evidence="2">
    <location>
        <begin position="31"/>
        <end position="42"/>
    </location>
</feature>
<dbReference type="PANTHER" id="PTHR23308">
    <property type="entry name" value="NUCLEAR INHIBITOR OF PROTEIN PHOSPHATASE-1"/>
    <property type="match status" value="1"/>
</dbReference>
<dbReference type="SMART" id="SM00240">
    <property type="entry name" value="FHA"/>
    <property type="match status" value="1"/>
</dbReference>
<reference evidence="4" key="1">
    <citation type="submission" date="2021-01" db="EMBL/GenBank/DDBJ databases">
        <authorList>
            <person name="Corre E."/>
            <person name="Pelletier E."/>
            <person name="Niang G."/>
            <person name="Scheremetjew M."/>
            <person name="Finn R."/>
            <person name="Kale V."/>
            <person name="Holt S."/>
            <person name="Cochrane G."/>
            <person name="Meng A."/>
            <person name="Brown T."/>
            <person name="Cohen L."/>
        </authorList>
    </citation>
    <scope>NUCLEOTIDE SEQUENCE</scope>
    <source>
        <strain evidence="4">CCMP1320</strain>
    </source>
</reference>
<dbReference type="CDD" id="cd22677">
    <property type="entry name" value="FHA_Kanadaptin"/>
    <property type="match status" value="1"/>
</dbReference>
<name>A0A7S3QVX5_DUNTE</name>
<accession>A0A7S3QVX5</accession>
<sequence>MEDPKEQPVGIEVQKQQQEMMPPPRRKPQNDGPQQLPQDSSSMPPPPAKKARENGGAASAGEAGNFAMPPPSWKPDKSKAGPAAGKPGESQQGDAPASALVPAAALQGEGAAAQPAVAAAAAEAAAPAAPPAYTPPVWAGVPEGVPYRLEVLKGGAIVEAQDVSCKDHYTFGRTPGCDFVLEHPSASRLHAVLQFNGSSKAAHVFDNASTHGTFLNKQRIKPHVHVPIRVGDTIKFGQSSRLFLLCGPDDLLPEEGLTRSQKKQLAQLEYAQRMKERDLKQSAAAMETALSSGASWGMQEDAVEEPDEDAINVDWRAMLAADKLTEKQLKQAEKIRQKEYKIKNLQTEIDRIVAKEKLEAGLTPGQVSTLARNEQAMEALRDELEDLEEALVDSVKDAVTDRNRDKIQAAKSSARRRKRGTTASDEEYLEGSDSDDDFYDRTTSGKAAAGAKKARLATTEKEQPQVESAQSLYGKREALQEAVQQLTEEVAKEERALAQQAKAKAGPTQHGPFQGSTGPPSGSTAPTAPTGPSQNSPPQKSTGPPPGSSIQGDGEEGAQAERRGSGAKASPSGREAIPEADGGGGGADAASRRPADTAAASSQPAGEKEGAGTATGSQPPGDKLAGAAATAADDSLDAFMSSMAVQLDDEKLRRLKRSLEDTQLQLARTERLLKIADPDGWLKPNSKAAQAAKVAAQEALEAERKRHEAAAVMAAKKRKEAQAAGFVEEVEEEEEEGQPSSSGRDTRLTGQPPAPAPKPGSIGLKKPVVLKANPKPAQKASAYNPHRLEVEAPEHWGLQVRKPPGSVAVAAAAAAGGGSGDAAGRGPTASSSGAAATAAKMMAEFSGGATDRELAANSSKAKKGGGAGECCGHCMHMHAGEYFGGMGICMQVSDLDTVGAYACR</sequence>
<dbReference type="InterPro" id="IPR000253">
    <property type="entry name" value="FHA_dom"/>
</dbReference>
<dbReference type="InterPro" id="IPR050923">
    <property type="entry name" value="Cell_Proc_Reg/RNA_Proc"/>
</dbReference>
<feature type="compositionally biased region" description="Acidic residues" evidence="2">
    <location>
        <begin position="728"/>
        <end position="737"/>
    </location>
</feature>
<dbReference type="SUPFAM" id="SSF49879">
    <property type="entry name" value="SMAD/FHA domain"/>
    <property type="match status" value="1"/>
</dbReference>
<feature type="domain" description="FHA" evidence="3">
    <location>
        <begin position="169"/>
        <end position="220"/>
    </location>
</feature>
<protein>
    <recommendedName>
        <fullName evidence="3">FHA domain-containing protein</fullName>
    </recommendedName>
</protein>
<evidence type="ECO:0000259" key="3">
    <source>
        <dbReference type="PROSITE" id="PS50006"/>
    </source>
</evidence>
<feature type="compositionally biased region" description="Low complexity" evidence="2">
    <location>
        <begin position="515"/>
        <end position="533"/>
    </location>
</feature>
<feature type="compositionally biased region" description="Low complexity" evidence="2">
    <location>
        <begin position="611"/>
        <end position="630"/>
    </location>
</feature>
<feature type="region of interest" description="Disordered" evidence="2">
    <location>
        <begin position="403"/>
        <end position="472"/>
    </location>
</feature>
<dbReference type="PROSITE" id="PS50006">
    <property type="entry name" value="FHA_DOMAIN"/>
    <property type="match status" value="1"/>
</dbReference>
<organism evidence="4">
    <name type="scientific">Dunaliella tertiolecta</name>
    <name type="common">Green alga</name>
    <dbReference type="NCBI Taxonomy" id="3047"/>
    <lineage>
        <taxon>Eukaryota</taxon>
        <taxon>Viridiplantae</taxon>
        <taxon>Chlorophyta</taxon>
        <taxon>core chlorophytes</taxon>
        <taxon>Chlorophyceae</taxon>
        <taxon>CS clade</taxon>
        <taxon>Chlamydomonadales</taxon>
        <taxon>Dunaliellaceae</taxon>
        <taxon>Dunaliella</taxon>
    </lineage>
</organism>
<evidence type="ECO:0000313" key="4">
    <source>
        <dbReference type="EMBL" id="CAE0494628.1"/>
    </source>
</evidence>
<dbReference type="InterPro" id="IPR008984">
    <property type="entry name" value="SMAD_FHA_dom_sf"/>
</dbReference>
<feature type="region of interest" description="Disordered" evidence="2">
    <location>
        <begin position="1"/>
        <end position="99"/>
    </location>
</feature>
<evidence type="ECO:0000256" key="2">
    <source>
        <dbReference type="SAM" id="MobiDB-lite"/>
    </source>
</evidence>
<keyword evidence="1" id="KW-0175">Coiled coil</keyword>
<dbReference type="Pfam" id="PF00498">
    <property type="entry name" value="FHA"/>
    <property type="match status" value="1"/>
</dbReference>
<feature type="region of interest" description="Disordered" evidence="2">
    <location>
        <begin position="485"/>
        <end position="630"/>
    </location>
</feature>
<dbReference type="EMBL" id="HBIP01016576">
    <property type="protein sequence ID" value="CAE0494628.1"/>
    <property type="molecule type" value="Transcribed_RNA"/>
</dbReference>
<feature type="compositionally biased region" description="Acidic residues" evidence="2">
    <location>
        <begin position="424"/>
        <end position="438"/>
    </location>
</feature>
<dbReference type="Gene3D" id="2.60.200.20">
    <property type="match status" value="1"/>
</dbReference>
<feature type="region of interest" description="Disordered" evidence="2">
    <location>
        <begin position="711"/>
        <end position="764"/>
    </location>
</feature>